<dbReference type="AlphaFoldDB" id="A2EHT4"/>
<sequence length="377" mass="42991">MLNNFSCPFQQYSQITIPNKYPVNKPITIEPSAEINQEFLEDLEKQSTKYFSHHLNANKYRTRIPEERTTSFDSVVNTRYKDVRTAVNQSLFFTRAQPIAQQSLRLSAICLQNRKYDEVITIIERLIALQNYVSLGPVYSFLASILKGSFEDESHAFYQLEYVSISQKDLPHFFHLLDEMITLNVNDKPCLLSFMYHDIPTFISIYHREPHVMPLISSKITSLKNNPIRNGLEIRGNNLRFLTTENLIAKASAAADALPSLRPAIETPRATVTNISPKDTSQVALFITEGKYSKAVALASLHLQAGTKFAEMYMYRAIALYYLDNIPGAIVDMSRSIDLEPTDEKYKARAAFWLALGDRDLCAQDLQRVTNREGLSK</sequence>
<dbReference type="EMBL" id="DS113392">
    <property type="protein sequence ID" value="EAY07774.1"/>
    <property type="molecule type" value="Genomic_DNA"/>
</dbReference>
<dbReference type="SMR" id="A2EHT4"/>
<dbReference type="RefSeq" id="XP_001319997.1">
    <property type="nucleotide sequence ID" value="XM_001319962.1"/>
</dbReference>
<dbReference type="VEuPathDB" id="TrichDB:TVAGG3_0077040"/>
<dbReference type="KEGG" id="tva:4765669"/>
<accession>A2EHT4</accession>
<name>A2EHT4_TRIV3</name>
<dbReference type="InterPro" id="IPR011990">
    <property type="entry name" value="TPR-like_helical_dom_sf"/>
</dbReference>
<dbReference type="Gene3D" id="1.25.40.10">
    <property type="entry name" value="Tetratricopeptide repeat domain"/>
    <property type="match status" value="1"/>
</dbReference>
<dbReference type="OrthoDB" id="2942533at2759"/>
<gene>
    <name evidence="1" type="ORF">TVAG_000580</name>
</gene>
<dbReference type="Proteomes" id="UP000001542">
    <property type="component" value="Unassembled WGS sequence"/>
</dbReference>
<protein>
    <recommendedName>
        <fullName evidence="3">TPR Domain containing protein</fullName>
    </recommendedName>
</protein>
<dbReference type="SUPFAM" id="SSF48452">
    <property type="entry name" value="TPR-like"/>
    <property type="match status" value="1"/>
</dbReference>
<keyword evidence="2" id="KW-1185">Reference proteome</keyword>
<reference evidence="1" key="1">
    <citation type="submission" date="2006-10" db="EMBL/GenBank/DDBJ databases">
        <authorList>
            <person name="Amadeo P."/>
            <person name="Zhao Q."/>
            <person name="Wortman J."/>
            <person name="Fraser-Liggett C."/>
            <person name="Carlton J."/>
        </authorList>
    </citation>
    <scope>NUCLEOTIDE SEQUENCE</scope>
    <source>
        <strain evidence="1">G3</strain>
    </source>
</reference>
<dbReference type="VEuPathDB" id="TrichDB:TVAG_000580"/>
<proteinExistence type="predicted"/>
<dbReference type="InParanoid" id="A2EHT4"/>
<evidence type="ECO:0000313" key="2">
    <source>
        <dbReference type="Proteomes" id="UP000001542"/>
    </source>
</evidence>
<evidence type="ECO:0008006" key="3">
    <source>
        <dbReference type="Google" id="ProtNLM"/>
    </source>
</evidence>
<organism evidence="1 2">
    <name type="scientific">Trichomonas vaginalis (strain ATCC PRA-98 / G3)</name>
    <dbReference type="NCBI Taxonomy" id="412133"/>
    <lineage>
        <taxon>Eukaryota</taxon>
        <taxon>Metamonada</taxon>
        <taxon>Parabasalia</taxon>
        <taxon>Trichomonadida</taxon>
        <taxon>Trichomonadidae</taxon>
        <taxon>Trichomonas</taxon>
    </lineage>
</organism>
<reference evidence="1" key="2">
    <citation type="journal article" date="2007" name="Science">
        <title>Draft genome sequence of the sexually transmitted pathogen Trichomonas vaginalis.</title>
        <authorList>
            <person name="Carlton J.M."/>
            <person name="Hirt R.P."/>
            <person name="Silva J.C."/>
            <person name="Delcher A.L."/>
            <person name="Schatz M."/>
            <person name="Zhao Q."/>
            <person name="Wortman J.R."/>
            <person name="Bidwell S.L."/>
            <person name="Alsmark U.C.M."/>
            <person name="Besteiro S."/>
            <person name="Sicheritz-Ponten T."/>
            <person name="Noel C.J."/>
            <person name="Dacks J.B."/>
            <person name="Foster P.G."/>
            <person name="Simillion C."/>
            <person name="Van de Peer Y."/>
            <person name="Miranda-Saavedra D."/>
            <person name="Barton G.J."/>
            <person name="Westrop G.D."/>
            <person name="Mueller S."/>
            <person name="Dessi D."/>
            <person name="Fiori P.L."/>
            <person name="Ren Q."/>
            <person name="Paulsen I."/>
            <person name="Zhang H."/>
            <person name="Bastida-Corcuera F.D."/>
            <person name="Simoes-Barbosa A."/>
            <person name="Brown M.T."/>
            <person name="Hayes R.D."/>
            <person name="Mukherjee M."/>
            <person name="Okumura C.Y."/>
            <person name="Schneider R."/>
            <person name="Smith A.J."/>
            <person name="Vanacova S."/>
            <person name="Villalvazo M."/>
            <person name="Haas B.J."/>
            <person name="Pertea M."/>
            <person name="Feldblyum T.V."/>
            <person name="Utterback T.R."/>
            <person name="Shu C.L."/>
            <person name="Osoegawa K."/>
            <person name="de Jong P.J."/>
            <person name="Hrdy I."/>
            <person name="Horvathova L."/>
            <person name="Zubacova Z."/>
            <person name="Dolezal P."/>
            <person name="Malik S.B."/>
            <person name="Logsdon J.M. Jr."/>
            <person name="Henze K."/>
            <person name="Gupta A."/>
            <person name="Wang C.C."/>
            <person name="Dunne R.L."/>
            <person name="Upcroft J.A."/>
            <person name="Upcroft P."/>
            <person name="White O."/>
            <person name="Salzberg S.L."/>
            <person name="Tang P."/>
            <person name="Chiu C.-H."/>
            <person name="Lee Y.-S."/>
            <person name="Embley T.M."/>
            <person name="Coombs G.H."/>
            <person name="Mottram J.C."/>
            <person name="Tachezy J."/>
            <person name="Fraser-Liggett C.M."/>
            <person name="Johnson P.J."/>
        </authorList>
    </citation>
    <scope>NUCLEOTIDE SEQUENCE [LARGE SCALE GENOMIC DNA]</scope>
    <source>
        <strain evidence="1">G3</strain>
    </source>
</reference>
<evidence type="ECO:0000313" key="1">
    <source>
        <dbReference type="EMBL" id="EAY07774.1"/>
    </source>
</evidence>